<keyword evidence="4" id="KW-1185">Reference proteome</keyword>
<dbReference type="Proteomes" id="UP001150569">
    <property type="component" value="Unassembled WGS sequence"/>
</dbReference>
<dbReference type="InterPro" id="IPR007955">
    <property type="entry name" value="Bystin"/>
</dbReference>
<feature type="compositionally biased region" description="Acidic residues" evidence="2">
    <location>
        <begin position="94"/>
        <end position="110"/>
    </location>
</feature>
<gene>
    <name evidence="3" type="primary">ENP1</name>
    <name evidence="3" type="ORF">IWQ60_012439</name>
</gene>
<feature type="region of interest" description="Disordered" evidence="2">
    <location>
        <begin position="68"/>
        <end position="115"/>
    </location>
</feature>
<dbReference type="GO" id="GO:0005730">
    <property type="term" value="C:nucleolus"/>
    <property type="evidence" value="ECO:0007669"/>
    <property type="project" value="TreeGrafter"/>
</dbReference>
<protein>
    <submittedName>
        <fullName evidence="3">SnoRNA-binding rRNA-processing protein</fullName>
    </submittedName>
</protein>
<comment type="similarity">
    <text evidence="1">Belongs to the bystin family.</text>
</comment>
<dbReference type="GO" id="GO:0005737">
    <property type="term" value="C:cytoplasm"/>
    <property type="evidence" value="ECO:0007669"/>
    <property type="project" value="TreeGrafter"/>
</dbReference>
<dbReference type="GO" id="GO:0030688">
    <property type="term" value="C:preribosome, small subunit precursor"/>
    <property type="evidence" value="ECO:0007669"/>
    <property type="project" value="TreeGrafter"/>
</dbReference>
<evidence type="ECO:0000256" key="2">
    <source>
        <dbReference type="SAM" id="MobiDB-lite"/>
    </source>
</evidence>
<dbReference type="GO" id="GO:0006364">
    <property type="term" value="P:rRNA processing"/>
    <property type="evidence" value="ECO:0007669"/>
    <property type="project" value="TreeGrafter"/>
</dbReference>
<evidence type="ECO:0000313" key="4">
    <source>
        <dbReference type="Proteomes" id="UP001150569"/>
    </source>
</evidence>
<comment type="caution">
    <text evidence="3">The sequence shown here is derived from an EMBL/GenBank/DDBJ whole genome shotgun (WGS) entry which is preliminary data.</text>
</comment>
<evidence type="ECO:0000256" key="1">
    <source>
        <dbReference type="ARBA" id="ARBA00007114"/>
    </source>
</evidence>
<dbReference type="PANTHER" id="PTHR12821">
    <property type="entry name" value="BYSTIN"/>
    <property type="match status" value="1"/>
</dbReference>
<dbReference type="PANTHER" id="PTHR12821:SF0">
    <property type="entry name" value="BYSTIN"/>
    <property type="match status" value="1"/>
</dbReference>
<sequence length="439" mass="49507">MGKAKSSKRERERHDPLLADVGDKDIEFMKSRAKFALREEVREANSAEEFVSANLSKKILRLAKEQQREDEVMTATSVTETRATAAGRPTAFDAMDDDVDSEEEDEDDSSSEIGDYAGDYEALDIDEADQEAMARFLPETPQAQQSLADMIMGKIDHQNAERARAQALAGIPPGPRVNPKVQEVYGKIGLILSRYKSGPLPKAFKIIPTIPAWEEIVMLTEPENWTPHATFEAVKLFIHGTAVKGVARMFEYVVLEKVRENIRRTKKLHHHLYLALKKAIYRPEAFFKGFIFPLCKSGSCTLREAVIIGSVMAKVKIPPLHASSALLKLAQLEHYNGPTSLFIRVLLDKKYALPYKVIDGLVFHFLSFKTEERQLPVLWHQALLTLAQRYKADVTPDQKDALLDLLKYQFHEGISPEVRRELMNSTCRSELLPGAMDVS</sequence>
<accession>A0A9W8DHK6</accession>
<dbReference type="Pfam" id="PF05291">
    <property type="entry name" value="Bystin"/>
    <property type="match status" value="1"/>
</dbReference>
<organism evidence="3 4">
    <name type="scientific">Tieghemiomyces parasiticus</name>
    <dbReference type="NCBI Taxonomy" id="78921"/>
    <lineage>
        <taxon>Eukaryota</taxon>
        <taxon>Fungi</taxon>
        <taxon>Fungi incertae sedis</taxon>
        <taxon>Zoopagomycota</taxon>
        <taxon>Kickxellomycotina</taxon>
        <taxon>Dimargaritomycetes</taxon>
        <taxon>Dimargaritales</taxon>
        <taxon>Dimargaritaceae</taxon>
        <taxon>Tieghemiomyces</taxon>
    </lineage>
</organism>
<reference evidence="3" key="1">
    <citation type="submission" date="2022-07" db="EMBL/GenBank/DDBJ databases">
        <title>Phylogenomic reconstructions and comparative analyses of Kickxellomycotina fungi.</title>
        <authorList>
            <person name="Reynolds N.K."/>
            <person name="Stajich J.E."/>
            <person name="Barry K."/>
            <person name="Grigoriev I.V."/>
            <person name="Crous P."/>
            <person name="Smith M.E."/>
        </authorList>
    </citation>
    <scope>NUCLEOTIDE SEQUENCE</scope>
    <source>
        <strain evidence="3">RSA 861</strain>
    </source>
</reference>
<dbReference type="GO" id="GO:0030515">
    <property type="term" value="F:snoRNA binding"/>
    <property type="evidence" value="ECO:0007669"/>
    <property type="project" value="TreeGrafter"/>
</dbReference>
<name>A0A9W8DHK6_9FUNG</name>
<dbReference type="AlphaFoldDB" id="A0A9W8DHK6"/>
<proteinExistence type="inferred from homology"/>
<dbReference type="EMBL" id="JANBPT010001928">
    <property type="protein sequence ID" value="KAJ1904481.1"/>
    <property type="molecule type" value="Genomic_DNA"/>
</dbReference>
<dbReference type="OrthoDB" id="2192561at2759"/>
<evidence type="ECO:0000313" key="3">
    <source>
        <dbReference type="EMBL" id="KAJ1904481.1"/>
    </source>
</evidence>